<dbReference type="Proteomes" id="UP001501417">
    <property type="component" value="Unassembled WGS sequence"/>
</dbReference>
<accession>A0ABP8R9T6</accession>
<feature type="compositionally biased region" description="Pro residues" evidence="1">
    <location>
        <begin position="30"/>
        <end position="40"/>
    </location>
</feature>
<evidence type="ECO:0000259" key="3">
    <source>
        <dbReference type="Pfam" id="PF14230"/>
    </source>
</evidence>
<dbReference type="EMBL" id="BAABGF010000001">
    <property type="protein sequence ID" value="GAA4531897.1"/>
    <property type="molecule type" value="Genomic_DNA"/>
</dbReference>
<reference evidence="5" key="1">
    <citation type="journal article" date="2019" name="Int. J. Syst. Evol. Microbiol.">
        <title>The Global Catalogue of Microorganisms (GCM) 10K type strain sequencing project: providing services to taxonomists for standard genome sequencing and annotation.</title>
        <authorList>
            <consortium name="The Broad Institute Genomics Platform"/>
            <consortium name="The Broad Institute Genome Sequencing Center for Infectious Disease"/>
            <person name="Wu L."/>
            <person name="Ma J."/>
        </authorList>
    </citation>
    <scope>NUCLEOTIDE SEQUENCE [LARGE SCALE GENOMIC DNA]</scope>
    <source>
        <strain evidence="5">JCM 17782</strain>
    </source>
</reference>
<proteinExistence type="predicted"/>
<organism evidence="4 5">
    <name type="scientific">Mycobacterium paraffinicum</name>
    <dbReference type="NCBI Taxonomy" id="53378"/>
    <lineage>
        <taxon>Bacteria</taxon>
        <taxon>Bacillati</taxon>
        <taxon>Actinomycetota</taxon>
        <taxon>Actinomycetes</taxon>
        <taxon>Mycobacteriales</taxon>
        <taxon>Mycobacteriaceae</taxon>
        <taxon>Mycobacterium</taxon>
    </lineage>
</organism>
<comment type="caution">
    <text evidence="4">The sequence shown here is derived from an EMBL/GenBank/DDBJ whole genome shotgun (WGS) entry which is preliminary data.</text>
</comment>
<dbReference type="InterPro" id="IPR025637">
    <property type="entry name" value="DUF4333"/>
</dbReference>
<evidence type="ECO:0000256" key="1">
    <source>
        <dbReference type="SAM" id="MobiDB-lite"/>
    </source>
</evidence>
<feature type="region of interest" description="Disordered" evidence="1">
    <location>
        <begin position="1"/>
        <end position="55"/>
    </location>
</feature>
<evidence type="ECO:0000313" key="4">
    <source>
        <dbReference type="EMBL" id="GAA4531897.1"/>
    </source>
</evidence>
<evidence type="ECO:0000313" key="5">
    <source>
        <dbReference type="Proteomes" id="UP001501417"/>
    </source>
</evidence>
<gene>
    <name evidence="4" type="ORF">GCM10023161_00340</name>
</gene>
<protein>
    <recommendedName>
        <fullName evidence="3">DUF4333 domain-containing protein</fullName>
    </recommendedName>
</protein>
<keyword evidence="2" id="KW-1133">Transmembrane helix</keyword>
<feature type="transmembrane region" description="Helical" evidence="2">
    <location>
        <begin position="75"/>
        <end position="94"/>
    </location>
</feature>
<feature type="domain" description="DUF4333" evidence="3">
    <location>
        <begin position="88"/>
        <end position="169"/>
    </location>
</feature>
<dbReference type="Pfam" id="PF14230">
    <property type="entry name" value="DUF4333"/>
    <property type="match status" value="1"/>
</dbReference>
<sequence>MQPQPPPAPGQYAQRPGMSPVPAGRFCDPPTEPLPRPHPFPAQHGPFPYPHHQRPAGGGFWAPATPAPRGRRRPLYLGAAIMAGAVAVLIAGFWGPGFFVTTQLDVTAVQAGVAHVLSDPAGYGGKNVSDVTCNDGQNPTVTKGGTFTCQATIDHLKHQFLVTFTDDTGSYEVSAPKGTQV</sequence>
<keyword evidence="2" id="KW-0812">Transmembrane</keyword>
<name>A0ABP8R9T6_9MYCO</name>
<keyword evidence="2" id="KW-0472">Membrane</keyword>
<keyword evidence="5" id="KW-1185">Reference proteome</keyword>
<evidence type="ECO:0000256" key="2">
    <source>
        <dbReference type="SAM" id="Phobius"/>
    </source>
</evidence>